<evidence type="ECO:0000313" key="1">
    <source>
        <dbReference type="EMBL" id="SLN75417.1"/>
    </source>
</evidence>
<name>A0A1Y5U295_9RHOB</name>
<dbReference type="CDD" id="cd07067">
    <property type="entry name" value="HP_PGM_like"/>
    <property type="match status" value="1"/>
</dbReference>
<accession>A0A1Y5U295</accession>
<dbReference type="Proteomes" id="UP000193900">
    <property type="component" value="Unassembled WGS sequence"/>
</dbReference>
<dbReference type="RefSeq" id="WP_085880689.1">
    <property type="nucleotide sequence ID" value="NZ_FWFZ01000035.1"/>
</dbReference>
<reference evidence="1 2" key="1">
    <citation type="submission" date="2017-03" db="EMBL/GenBank/DDBJ databases">
        <authorList>
            <person name="Afonso C.L."/>
            <person name="Miller P.J."/>
            <person name="Scott M.A."/>
            <person name="Spackman E."/>
            <person name="Goraichik I."/>
            <person name="Dimitrov K.M."/>
            <person name="Suarez D.L."/>
            <person name="Swayne D.E."/>
        </authorList>
    </citation>
    <scope>NUCLEOTIDE SEQUENCE [LARGE SCALE GENOMIC DNA]</scope>
    <source>
        <strain evidence="1 2">CECT 7023</strain>
    </source>
</reference>
<dbReference type="OrthoDB" id="9810154at2"/>
<dbReference type="InterPro" id="IPR029033">
    <property type="entry name" value="His_PPase_superfam"/>
</dbReference>
<protein>
    <submittedName>
        <fullName evidence="1">2,3-bisphosphoglycerate-dependent phosphoglycerate mutase</fullName>
        <ecNumber evidence="1">5.4.2.11</ecNumber>
    </submittedName>
</protein>
<dbReference type="GO" id="GO:0004619">
    <property type="term" value="F:phosphoglycerate mutase activity"/>
    <property type="evidence" value="ECO:0007669"/>
    <property type="project" value="UniProtKB-EC"/>
</dbReference>
<dbReference type="PANTHER" id="PTHR47623:SF1">
    <property type="entry name" value="OS09G0287300 PROTEIN"/>
    <property type="match status" value="1"/>
</dbReference>
<dbReference type="EC" id="5.4.2.11" evidence="1"/>
<dbReference type="Gene3D" id="3.40.50.1240">
    <property type="entry name" value="Phosphoglycerate mutase-like"/>
    <property type="match status" value="1"/>
</dbReference>
<keyword evidence="2" id="KW-1185">Reference proteome</keyword>
<keyword evidence="1" id="KW-0413">Isomerase</keyword>
<dbReference type="PANTHER" id="PTHR47623">
    <property type="entry name" value="OS09G0287300 PROTEIN"/>
    <property type="match status" value="1"/>
</dbReference>
<dbReference type="Pfam" id="PF00300">
    <property type="entry name" value="His_Phos_1"/>
    <property type="match status" value="1"/>
</dbReference>
<dbReference type="InterPro" id="IPR013078">
    <property type="entry name" value="His_Pase_superF_clade-1"/>
</dbReference>
<evidence type="ECO:0000313" key="2">
    <source>
        <dbReference type="Proteomes" id="UP000193900"/>
    </source>
</evidence>
<dbReference type="AlphaFoldDB" id="A0A1Y5U295"/>
<dbReference type="SUPFAM" id="SSF53254">
    <property type="entry name" value="Phosphoglycerate mutase-like"/>
    <property type="match status" value="1"/>
</dbReference>
<proteinExistence type="predicted"/>
<gene>
    <name evidence="1" type="primary">gpmA</name>
    <name evidence="1" type="ORF">ROA7023_03964</name>
</gene>
<dbReference type="EMBL" id="FWFZ01000035">
    <property type="protein sequence ID" value="SLN75417.1"/>
    <property type="molecule type" value="Genomic_DNA"/>
</dbReference>
<sequence length="95" mass="10309">MKDLILMRHAKSAWGDASLGDHARPLNKRGQRAATALGQWLRAEDLVPDQILCSTSARTLATCDRLGLPLAPDLLDSLYLAEPADMLDSLRGARA</sequence>
<organism evidence="1 2">
    <name type="scientific">Roseisalinus antarcticus</name>
    <dbReference type="NCBI Taxonomy" id="254357"/>
    <lineage>
        <taxon>Bacteria</taxon>
        <taxon>Pseudomonadati</taxon>
        <taxon>Pseudomonadota</taxon>
        <taxon>Alphaproteobacteria</taxon>
        <taxon>Rhodobacterales</taxon>
        <taxon>Roseobacteraceae</taxon>
        <taxon>Roseisalinus</taxon>
    </lineage>
</organism>